<protein>
    <recommendedName>
        <fullName evidence="3">DUF2589 domain-containing protein</fullName>
    </recommendedName>
</protein>
<dbReference type="RefSeq" id="WP_007368757.1">
    <property type="nucleotide sequence ID" value="NZ_GL872283.1"/>
</dbReference>
<evidence type="ECO:0008006" key="3">
    <source>
        <dbReference type="Google" id="ProtNLM"/>
    </source>
</evidence>
<accession>F0F6K6</accession>
<organism evidence="1 2">
    <name type="scientific">Prevotella multiformis DSM 16608</name>
    <dbReference type="NCBI Taxonomy" id="888743"/>
    <lineage>
        <taxon>Bacteria</taxon>
        <taxon>Pseudomonadati</taxon>
        <taxon>Bacteroidota</taxon>
        <taxon>Bacteroidia</taxon>
        <taxon>Bacteroidales</taxon>
        <taxon>Prevotellaceae</taxon>
        <taxon>Prevotella</taxon>
    </lineage>
</organism>
<dbReference type="EMBL" id="AEWX01000017">
    <property type="protein sequence ID" value="EGC20288.1"/>
    <property type="molecule type" value="Genomic_DNA"/>
</dbReference>
<dbReference type="Proteomes" id="UP000005697">
    <property type="component" value="Unassembled WGS sequence"/>
</dbReference>
<proteinExistence type="predicted"/>
<evidence type="ECO:0000313" key="1">
    <source>
        <dbReference type="EMBL" id="EGC20288.1"/>
    </source>
</evidence>
<dbReference type="HOGENOM" id="CLU_1516589_0_0_10"/>
<evidence type="ECO:0000313" key="2">
    <source>
        <dbReference type="Proteomes" id="UP000005697"/>
    </source>
</evidence>
<dbReference type="Pfam" id="PF11655">
    <property type="entry name" value="DUF2589"/>
    <property type="match status" value="1"/>
</dbReference>
<gene>
    <name evidence="1" type="ORF">HMPREF9141_1228</name>
</gene>
<dbReference type="InterPro" id="IPR024510">
    <property type="entry name" value="DUF2589"/>
</dbReference>
<reference evidence="1 2" key="1">
    <citation type="submission" date="2011-01" db="EMBL/GenBank/DDBJ databases">
        <authorList>
            <person name="Muzny D."/>
            <person name="Qin X."/>
            <person name="Deng J."/>
            <person name="Jiang H."/>
            <person name="Liu Y."/>
            <person name="Qu J."/>
            <person name="Song X.-Z."/>
            <person name="Zhang L."/>
            <person name="Thornton R."/>
            <person name="Coyle M."/>
            <person name="Francisco L."/>
            <person name="Jackson L."/>
            <person name="Javaid M."/>
            <person name="Korchina V."/>
            <person name="Kovar C."/>
            <person name="Mata R."/>
            <person name="Mathew T."/>
            <person name="Ngo R."/>
            <person name="Nguyen L."/>
            <person name="Nguyen N."/>
            <person name="Okwuonu G."/>
            <person name="Ongeri F."/>
            <person name="Pham C."/>
            <person name="Simmons D."/>
            <person name="Wilczek-Boney K."/>
            <person name="Hale W."/>
            <person name="Jakkamsetti A."/>
            <person name="Pham P."/>
            <person name="Ruth R."/>
            <person name="San Lucas F."/>
            <person name="Warren J."/>
            <person name="Zhang J."/>
            <person name="Zhao Z."/>
            <person name="Zhou C."/>
            <person name="Zhu D."/>
            <person name="Lee S."/>
            <person name="Bess C."/>
            <person name="Blankenburg K."/>
            <person name="Forbes L."/>
            <person name="Fu Q."/>
            <person name="Gubbala S."/>
            <person name="Hirani K."/>
            <person name="Jayaseelan J.C."/>
            <person name="Lara F."/>
            <person name="Munidasa M."/>
            <person name="Palculict T."/>
            <person name="Patil S."/>
            <person name="Pu L.-L."/>
            <person name="Saada N."/>
            <person name="Tang L."/>
            <person name="Weissenberger G."/>
            <person name="Zhu Y."/>
            <person name="Hemphill L."/>
            <person name="Shang Y."/>
            <person name="Youmans B."/>
            <person name="Ayvaz T."/>
            <person name="Ross M."/>
            <person name="Santibanez J."/>
            <person name="Aqrawi P."/>
            <person name="Gross S."/>
            <person name="Joshi V."/>
            <person name="Fowler G."/>
            <person name="Nazareth L."/>
            <person name="Reid J."/>
            <person name="Worley K."/>
            <person name="Petrosino J."/>
            <person name="Highlander S."/>
            <person name="Gibbs R."/>
        </authorList>
    </citation>
    <scope>NUCLEOTIDE SEQUENCE [LARGE SCALE GENOMIC DNA]</scope>
    <source>
        <strain evidence="1 2">DSM 16608</strain>
    </source>
</reference>
<name>F0F6K6_9BACT</name>
<dbReference type="AlphaFoldDB" id="F0F6K6"/>
<dbReference type="OrthoDB" id="1070601at2"/>
<keyword evidence="2" id="KW-1185">Reference proteome</keyword>
<sequence length="177" mass="19785">MSDGQKSNPQKKTYRDVMWLSDIMCKTLTDCIEAQHETLEKSLDLIERTAFHATDNGSEPVMVSFSFQQDGKNHTLRVPLLVLVPFPFLQISQADLSFFVSIMSSNTHQLKGLKVRFSPSNHLLAESRQEKSDVRNNIRVNIKAVAAAPSNGMSRLLQIAGSNGMRIRKADEPADNP</sequence>
<comment type="caution">
    <text evidence="1">The sequence shown here is derived from an EMBL/GenBank/DDBJ whole genome shotgun (WGS) entry which is preliminary data.</text>
</comment>